<keyword evidence="1" id="KW-0175">Coiled coil</keyword>
<name>A0AAD1YAL7_EUPCR</name>
<protein>
    <submittedName>
        <fullName evidence="3">Uncharacterized protein</fullName>
    </submittedName>
</protein>
<keyword evidence="4" id="KW-1185">Reference proteome</keyword>
<dbReference type="AlphaFoldDB" id="A0AAD1YAL7"/>
<feature type="compositionally biased region" description="Basic and acidic residues" evidence="2">
    <location>
        <begin position="382"/>
        <end position="393"/>
    </location>
</feature>
<dbReference type="Proteomes" id="UP001295684">
    <property type="component" value="Unassembled WGS sequence"/>
</dbReference>
<evidence type="ECO:0000313" key="3">
    <source>
        <dbReference type="EMBL" id="CAI2387558.1"/>
    </source>
</evidence>
<proteinExistence type="predicted"/>
<organism evidence="3 4">
    <name type="scientific">Euplotes crassus</name>
    <dbReference type="NCBI Taxonomy" id="5936"/>
    <lineage>
        <taxon>Eukaryota</taxon>
        <taxon>Sar</taxon>
        <taxon>Alveolata</taxon>
        <taxon>Ciliophora</taxon>
        <taxon>Intramacronucleata</taxon>
        <taxon>Spirotrichea</taxon>
        <taxon>Hypotrichia</taxon>
        <taxon>Euplotida</taxon>
        <taxon>Euplotidae</taxon>
        <taxon>Moneuplotes</taxon>
    </lineage>
</organism>
<feature type="region of interest" description="Disordered" evidence="2">
    <location>
        <begin position="68"/>
        <end position="93"/>
    </location>
</feature>
<gene>
    <name evidence="3" type="ORF">ECRASSUSDP1_LOCUS29191</name>
</gene>
<evidence type="ECO:0000256" key="1">
    <source>
        <dbReference type="SAM" id="Coils"/>
    </source>
</evidence>
<feature type="compositionally biased region" description="Basic and acidic residues" evidence="2">
    <location>
        <begin position="21"/>
        <end position="34"/>
    </location>
</feature>
<reference evidence="3" key="1">
    <citation type="submission" date="2023-07" db="EMBL/GenBank/DDBJ databases">
        <authorList>
            <consortium name="AG Swart"/>
            <person name="Singh M."/>
            <person name="Singh A."/>
            <person name="Seah K."/>
            <person name="Emmerich C."/>
        </authorList>
    </citation>
    <scope>NUCLEOTIDE SEQUENCE</scope>
    <source>
        <strain evidence="3">DP1</strain>
    </source>
</reference>
<feature type="coiled-coil region" evidence="1">
    <location>
        <begin position="507"/>
        <end position="534"/>
    </location>
</feature>
<feature type="compositionally biased region" description="Basic and acidic residues" evidence="2">
    <location>
        <begin position="328"/>
        <end position="352"/>
    </location>
</feature>
<feature type="compositionally biased region" description="Polar residues" evidence="2">
    <location>
        <begin position="1"/>
        <end position="11"/>
    </location>
</feature>
<feature type="compositionally biased region" description="Basic residues" evidence="2">
    <location>
        <begin position="43"/>
        <end position="54"/>
    </location>
</feature>
<accession>A0AAD1YAL7</accession>
<dbReference type="EMBL" id="CAMPGE010030058">
    <property type="protein sequence ID" value="CAI2387558.1"/>
    <property type="molecule type" value="Genomic_DNA"/>
</dbReference>
<feature type="compositionally biased region" description="Polar residues" evidence="2">
    <location>
        <begin position="290"/>
        <end position="304"/>
    </location>
</feature>
<feature type="compositionally biased region" description="Polar residues" evidence="2">
    <location>
        <begin position="366"/>
        <end position="381"/>
    </location>
</feature>
<evidence type="ECO:0000313" key="4">
    <source>
        <dbReference type="Proteomes" id="UP001295684"/>
    </source>
</evidence>
<feature type="region of interest" description="Disordered" evidence="2">
    <location>
        <begin position="328"/>
        <end position="393"/>
    </location>
</feature>
<feature type="region of interest" description="Disordered" evidence="2">
    <location>
        <begin position="1"/>
        <end position="54"/>
    </location>
</feature>
<feature type="region of interest" description="Disordered" evidence="2">
    <location>
        <begin position="275"/>
        <end position="304"/>
    </location>
</feature>
<evidence type="ECO:0000256" key="2">
    <source>
        <dbReference type="SAM" id="MobiDB-lite"/>
    </source>
</evidence>
<comment type="caution">
    <text evidence="3">The sequence shown here is derived from an EMBL/GenBank/DDBJ whole genome shotgun (WGS) entry which is preliminary data.</text>
</comment>
<sequence>MKPIYRNSSEGKMNHVKYNPRKGEVITQHKEMNRSKGVSSAKYSKKIKHKKAMKRRLNLKTPRVESTDPIHNFIQKSTRKRKQSSQSGMRSLDEFTEGGYNRITNLASSENIRKFKEVPSQSFVALNINDKIPDVHIPSQYNVKSDLTANNLTSVRTLKEFKKSSQFGQNKKSISVQNKESLIRNEGKTTINLISILNKSNNNSLSINIKDETNDNGVFPQKVKFYRDFDNPDLTFFPEIKQTLERNATKIKTRNLDAKVSAGSDNFIPRRVQKVQNHQRREKDAKYFEGSQTPGRSLLNKQSTITSKDLSVDVSNTLWNREKPSEAIREGINLKDQEPSPKDFLKPNKQENRPGTSFDSSKRSTDGNMAQYSYSSQASDFKSQKEESKEESIEINKEKMHEIHQKKSPIKLFSCFQAVEQRSDDTLTFRSERDDIEAAVCELVAERAFAQKMRIFSYFKTYIGSPILLKLCMVFRSKVQMKLKSQVFHVLKNNLIQQKRLKLKAIGTKRKEELEKLQEKVAKLEAQNKLISNSRFKKRKKKSPDREKEVIKEKPKIPKEAVVNQPTLVRLGIKKMISTILNSNILTKSEQKRTSSLAPQNFMRLCNIFEGTKSEDLNNLLKASETLIVEHDGISHKQDNNFVMRWAIYVIKTGLTKLKYKYELIQSENSKINIAKQTERERRMIENGYNIRRKKVKQPLETSFENINDISKLINRLEEFRYKNLNTLNCSICHVLFILYCCKVKKCSLPEHKRSTDPGLLITLEDITLIMNTKEHHNTQFNYKSVGPDDLIDLKTCFISLQSYEEDAEKLNEYSKNLYYLLLKLCVQNPKCAISEELEEPDISLNSQINQFIYSNTLVKVFPRYFFPYLL</sequence>